<feature type="domain" description="Orc1-like AAA ATPase" evidence="7">
    <location>
        <begin position="370"/>
        <end position="518"/>
    </location>
</feature>
<feature type="domain" description="Origin recognition complex subunit 4 C-terminal" evidence="8">
    <location>
        <begin position="570"/>
        <end position="764"/>
    </location>
</feature>
<keyword evidence="3" id="KW-0235">DNA replication</keyword>
<evidence type="ECO:0000256" key="3">
    <source>
        <dbReference type="ARBA" id="ARBA00022705"/>
    </source>
</evidence>
<evidence type="ECO:0000313" key="9">
    <source>
        <dbReference type="EMBL" id="PSR73386.1"/>
    </source>
</evidence>
<feature type="compositionally biased region" description="Basic residues" evidence="6">
    <location>
        <begin position="102"/>
        <end position="116"/>
    </location>
</feature>
<dbReference type="STRING" id="98765.A0A2R6NM76"/>
<evidence type="ECO:0000259" key="8">
    <source>
        <dbReference type="Pfam" id="PF14629"/>
    </source>
</evidence>
<dbReference type="OrthoDB" id="343623at2759"/>
<dbReference type="InterPro" id="IPR032705">
    <property type="entry name" value="ORC4_C"/>
</dbReference>
<dbReference type="InterPro" id="IPR027417">
    <property type="entry name" value="P-loop_NTPase"/>
</dbReference>
<dbReference type="InterPro" id="IPR041664">
    <property type="entry name" value="AAA_16"/>
</dbReference>
<feature type="compositionally biased region" description="Polar residues" evidence="6">
    <location>
        <begin position="217"/>
        <end position="235"/>
    </location>
</feature>
<evidence type="ECO:0000259" key="7">
    <source>
        <dbReference type="Pfam" id="PF13191"/>
    </source>
</evidence>
<reference evidence="9 10" key="1">
    <citation type="submission" date="2018-02" db="EMBL/GenBank/DDBJ databases">
        <title>Genome sequence of the basidiomycete white-rot fungus Phlebia centrifuga.</title>
        <authorList>
            <person name="Granchi Z."/>
            <person name="Peng M."/>
            <person name="de Vries R.P."/>
            <person name="Hilden K."/>
            <person name="Makela M.R."/>
            <person name="Grigoriev I."/>
            <person name="Riley R."/>
        </authorList>
    </citation>
    <scope>NUCLEOTIDE SEQUENCE [LARGE SCALE GENOMIC DNA]</scope>
    <source>
        <strain evidence="9 10">FBCC195</strain>
    </source>
</reference>
<protein>
    <submittedName>
        <fullName evidence="9">Uncharacterized protein</fullName>
    </submittedName>
</protein>
<evidence type="ECO:0000256" key="1">
    <source>
        <dbReference type="ARBA" id="ARBA00004123"/>
    </source>
</evidence>
<evidence type="ECO:0000256" key="5">
    <source>
        <dbReference type="ARBA" id="ARBA00023242"/>
    </source>
</evidence>
<name>A0A2R6NM76_9APHY</name>
<dbReference type="PANTHER" id="PTHR12087:SF0">
    <property type="entry name" value="ORIGIN RECOGNITION COMPLEX SUBUNIT 4"/>
    <property type="match status" value="1"/>
</dbReference>
<feature type="compositionally biased region" description="Polar residues" evidence="6">
    <location>
        <begin position="165"/>
        <end position="179"/>
    </location>
</feature>
<dbReference type="Gene3D" id="3.40.50.300">
    <property type="entry name" value="P-loop containing nucleotide triphosphate hydrolases"/>
    <property type="match status" value="1"/>
</dbReference>
<sequence>MPPKRKAPPVVVPESQPTKRATRTRNPLVATQPLANGPGRVTRSRAGLATKLSLDNNAMPSAVRENSPITITHYDAPTEQDRSADATKASPAPESAPESQPKTKKRRGRPPGKKAASRQPSLPHPSPPSSSKVTIEALQDLPHDPGSGSESDELNLLSRRKVSSRAVTPTRTHISSVGSVSGARATTPMRTRTPGSVFIEAVEITTPSRRLRDIPRNNASPSQRTLRNGLLSSNRNTKHYPPPGSPSRLVRRIPPILEATSEVDEEPVVIARPLIASLPEATSESDEDVIHVSHVPPEFVPITPRKGKPLAAPQASPSRLIRELPLHLHVCLQAQKRTSLKSLQNLSTLDLFSDTGGDEDETPTNAVAYEQLCDLLKGTIDRGEGNSCLLTGPRGSGKTHLLEKAISGLAEQPILIRLSGHVQTNDRLAIRELAWQLARQTGNSLLPPDSSIQDDSENPFLDSTEPAIALPPPAHLLALISMIPTLPRPTIIVLDAFDLFTLHARQSLLYCLLDTAQSCRAVKGNKGMAVIGVTTRVDTINMLEKRVKSRFSGRTLRTACPRRLIDWIRLAKAALCTPIATEHEEWSRLWDTSVEDFLQHQSVLEILKDTFALSRDLRMLSRLLISPIVVLKPSSPYLTASALATSASAQRCPSRFSFLSTLAYPALCLLVASVHARTSGHDIFTFEMLAEAIRDQIHASQATPVHVAGGSVTMMPCRTEVLVGAFEKLVCLGVFTPATAPAVGTGREFVRYRCTADRNDVKEVINKTGPLSLQKWFRKAQ</sequence>
<evidence type="ECO:0000313" key="10">
    <source>
        <dbReference type="Proteomes" id="UP000186601"/>
    </source>
</evidence>
<gene>
    <name evidence="9" type="ORF">PHLCEN_2v10678</name>
</gene>
<dbReference type="Pfam" id="PF13191">
    <property type="entry name" value="AAA_16"/>
    <property type="match status" value="1"/>
</dbReference>
<feature type="compositionally biased region" description="Low complexity" evidence="6">
    <location>
        <begin position="89"/>
        <end position="99"/>
    </location>
</feature>
<feature type="region of interest" description="Disordered" evidence="6">
    <location>
        <begin position="1"/>
        <end position="190"/>
    </location>
</feature>
<dbReference type="SUPFAM" id="SSF52540">
    <property type="entry name" value="P-loop containing nucleoside triphosphate hydrolases"/>
    <property type="match status" value="1"/>
</dbReference>
<feature type="region of interest" description="Disordered" evidence="6">
    <location>
        <begin position="209"/>
        <end position="250"/>
    </location>
</feature>
<dbReference type="GO" id="GO:0006270">
    <property type="term" value="P:DNA replication initiation"/>
    <property type="evidence" value="ECO:0007669"/>
    <property type="project" value="TreeGrafter"/>
</dbReference>
<dbReference type="Pfam" id="PF14629">
    <property type="entry name" value="ORC4_C"/>
    <property type="match status" value="1"/>
</dbReference>
<dbReference type="GO" id="GO:0003688">
    <property type="term" value="F:DNA replication origin binding"/>
    <property type="evidence" value="ECO:0007669"/>
    <property type="project" value="TreeGrafter"/>
</dbReference>
<comment type="similarity">
    <text evidence="2">Belongs to the ORC4 family.</text>
</comment>
<keyword evidence="10" id="KW-1185">Reference proteome</keyword>
<dbReference type="GO" id="GO:0005664">
    <property type="term" value="C:nuclear origin of replication recognition complex"/>
    <property type="evidence" value="ECO:0007669"/>
    <property type="project" value="TreeGrafter"/>
</dbReference>
<comment type="caution">
    <text evidence="9">The sequence shown here is derived from an EMBL/GenBank/DDBJ whole genome shotgun (WGS) entry which is preliminary data.</text>
</comment>
<proteinExistence type="inferred from homology"/>
<dbReference type="PANTHER" id="PTHR12087">
    <property type="entry name" value="ORIGIN RECOGNITION COMPLEX SUBUNIT 4"/>
    <property type="match status" value="1"/>
</dbReference>
<dbReference type="EMBL" id="MLYV02001076">
    <property type="protein sequence ID" value="PSR73386.1"/>
    <property type="molecule type" value="Genomic_DNA"/>
</dbReference>
<dbReference type="InterPro" id="IPR016527">
    <property type="entry name" value="ORC4"/>
</dbReference>
<dbReference type="Proteomes" id="UP000186601">
    <property type="component" value="Unassembled WGS sequence"/>
</dbReference>
<organism evidence="9 10">
    <name type="scientific">Hermanssonia centrifuga</name>
    <dbReference type="NCBI Taxonomy" id="98765"/>
    <lineage>
        <taxon>Eukaryota</taxon>
        <taxon>Fungi</taxon>
        <taxon>Dikarya</taxon>
        <taxon>Basidiomycota</taxon>
        <taxon>Agaricomycotina</taxon>
        <taxon>Agaricomycetes</taxon>
        <taxon>Polyporales</taxon>
        <taxon>Meruliaceae</taxon>
        <taxon>Hermanssonia</taxon>
    </lineage>
</organism>
<evidence type="ECO:0000256" key="4">
    <source>
        <dbReference type="ARBA" id="ARBA00023125"/>
    </source>
</evidence>
<comment type="subcellular location">
    <subcellularLocation>
        <location evidence="1">Nucleus</location>
    </subcellularLocation>
</comment>
<keyword evidence="4" id="KW-0238">DNA-binding</keyword>
<accession>A0A2R6NM76</accession>
<keyword evidence="5" id="KW-0539">Nucleus</keyword>
<evidence type="ECO:0000256" key="2">
    <source>
        <dbReference type="ARBA" id="ARBA00005334"/>
    </source>
</evidence>
<evidence type="ECO:0000256" key="6">
    <source>
        <dbReference type="SAM" id="MobiDB-lite"/>
    </source>
</evidence>
<dbReference type="AlphaFoldDB" id="A0A2R6NM76"/>